<comment type="caution">
    <text evidence="2">The sequence shown here is derived from an EMBL/GenBank/DDBJ whole genome shotgun (WGS) entry which is preliminary data.</text>
</comment>
<proteinExistence type="predicted"/>
<dbReference type="Proteomes" id="UP000051888">
    <property type="component" value="Unassembled WGS sequence"/>
</dbReference>
<accession>A0A0Q3WSW7</accession>
<keyword evidence="1" id="KW-0812">Transmembrane</keyword>
<feature type="transmembrane region" description="Helical" evidence="1">
    <location>
        <begin position="9"/>
        <end position="27"/>
    </location>
</feature>
<keyword evidence="1" id="KW-0472">Membrane</keyword>
<sequence>MIKSVKNQLILSVITSLLFIVFTFMNFNNSYQISNLIVNLFILITIVSVFNTGILTQKYIQSKEE</sequence>
<keyword evidence="3" id="KW-1185">Reference proteome</keyword>
<dbReference type="STRING" id="157838.AN964_23230"/>
<organism evidence="2 3">
    <name type="scientific">Heyndrickxia shackletonii</name>
    <dbReference type="NCBI Taxonomy" id="157838"/>
    <lineage>
        <taxon>Bacteria</taxon>
        <taxon>Bacillati</taxon>
        <taxon>Bacillota</taxon>
        <taxon>Bacilli</taxon>
        <taxon>Bacillales</taxon>
        <taxon>Bacillaceae</taxon>
        <taxon>Heyndrickxia</taxon>
    </lineage>
</organism>
<feature type="transmembrane region" description="Helical" evidence="1">
    <location>
        <begin position="33"/>
        <end position="55"/>
    </location>
</feature>
<protein>
    <submittedName>
        <fullName evidence="2">Uncharacterized protein</fullName>
    </submittedName>
</protein>
<keyword evidence="1" id="KW-1133">Transmembrane helix</keyword>
<dbReference type="PATRIC" id="fig|157838.3.peg.5103"/>
<dbReference type="EMBL" id="LJJC01000015">
    <property type="protein sequence ID" value="KQL50567.1"/>
    <property type="molecule type" value="Genomic_DNA"/>
</dbReference>
<evidence type="ECO:0000313" key="3">
    <source>
        <dbReference type="Proteomes" id="UP000051888"/>
    </source>
</evidence>
<evidence type="ECO:0000313" key="2">
    <source>
        <dbReference type="EMBL" id="KQL50567.1"/>
    </source>
</evidence>
<evidence type="ECO:0000256" key="1">
    <source>
        <dbReference type="SAM" id="Phobius"/>
    </source>
</evidence>
<dbReference type="AlphaFoldDB" id="A0A0Q3WSW7"/>
<reference evidence="2 3" key="1">
    <citation type="submission" date="2015-09" db="EMBL/GenBank/DDBJ databases">
        <title>Genome sequencing project for genomic taxonomy and phylogenomics of Bacillus-like bacteria.</title>
        <authorList>
            <person name="Liu B."/>
            <person name="Wang J."/>
            <person name="Zhu Y."/>
            <person name="Liu G."/>
            <person name="Chen Q."/>
            <person name="Chen Z."/>
            <person name="Lan J."/>
            <person name="Che J."/>
            <person name="Ge C."/>
            <person name="Shi H."/>
            <person name="Pan Z."/>
            <person name="Liu X."/>
        </authorList>
    </citation>
    <scope>NUCLEOTIDE SEQUENCE [LARGE SCALE GENOMIC DNA]</scope>
    <source>
        <strain evidence="2 3">LMG 18435</strain>
    </source>
</reference>
<gene>
    <name evidence="2" type="ORF">AN964_23230</name>
</gene>
<name>A0A0Q3WSW7_9BACI</name>